<dbReference type="PANTHER" id="PTHR21646">
    <property type="entry name" value="UBIQUITIN CARBOXYL-TERMINAL HYDROLASE"/>
    <property type="match status" value="1"/>
</dbReference>
<comment type="caution">
    <text evidence="15">The sequence shown here is derived from an EMBL/GenBank/DDBJ whole genome shotgun (WGS) entry which is preliminary data.</text>
</comment>
<dbReference type="SUPFAM" id="SSF57850">
    <property type="entry name" value="RING/U-box"/>
    <property type="match status" value="1"/>
</dbReference>
<evidence type="ECO:0000259" key="13">
    <source>
        <dbReference type="PROSITE" id="PS50235"/>
    </source>
</evidence>
<dbReference type="PROSITE" id="PS50271">
    <property type="entry name" value="ZF_UBP"/>
    <property type="match status" value="1"/>
</dbReference>
<feature type="compositionally biased region" description="Low complexity" evidence="12">
    <location>
        <begin position="298"/>
        <end position="309"/>
    </location>
</feature>
<dbReference type="Pfam" id="PF00443">
    <property type="entry name" value="UCH"/>
    <property type="match status" value="1"/>
</dbReference>
<evidence type="ECO:0000256" key="2">
    <source>
        <dbReference type="ARBA" id="ARBA00009085"/>
    </source>
</evidence>
<dbReference type="InterPro" id="IPR013083">
    <property type="entry name" value="Znf_RING/FYVE/PHD"/>
</dbReference>
<feature type="compositionally biased region" description="Polar residues" evidence="12">
    <location>
        <begin position="321"/>
        <end position="348"/>
    </location>
</feature>
<evidence type="ECO:0000256" key="4">
    <source>
        <dbReference type="ARBA" id="ARBA00022670"/>
    </source>
</evidence>
<dbReference type="PROSITE" id="PS50235">
    <property type="entry name" value="USP_3"/>
    <property type="match status" value="1"/>
</dbReference>
<evidence type="ECO:0000256" key="12">
    <source>
        <dbReference type="SAM" id="MobiDB-lite"/>
    </source>
</evidence>
<feature type="domain" description="USP" evidence="13">
    <location>
        <begin position="707"/>
        <end position="942"/>
    </location>
</feature>
<evidence type="ECO:0000256" key="8">
    <source>
        <dbReference type="ARBA" id="ARBA00022801"/>
    </source>
</evidence>
<feature type="compositionally biased region" description="Basic and acidic residues" evidence="12">
    <location>
        <begin position="131"/>
        <end position="141"/>
    </location>
</feature>
<accession>A0AAD8YDT1</accession>
<dbReference type="Pfam" id="PF02148">
    <property type="entry name" value="zf-UBP"/>
    <property type="match status" value="1"/>
</dbReference>
<feature type="region of interest" description="Disordered" evidence="12">
    <location>
        <begin position="261"/>
        <end position="348"/>
    </location>
</feature>
<evidence type="ECO:0000259" key="14">
    <source>
        <dbReference type="PROSITE" id="PS50271"/>
    </source>
</evidence>
<feature type="compositionally biased region" description="Basic residues" evidence="12">
    <location>
        <begin position="113"/>
        <end position="130"/>
    </location>
</feature>
<dbReference type="GO" id="GO:0016579">
    <property type="term" value="P:protein deubiquitination"/>
    <property type="evidence" value="ECO:0007669"/>
    <property type="project" value="InterPro"/>
</dbReference>
<dbReference type="AlphaFoldDB" id="A0AAD8YDT1"/>
<dbReference type="GO" id="GO:0006508">
    <property type="term" value="P:proteolysis"/>
    <property type="evidence" value="ECO:0007669"/>
    <property type="project" value="UniProtKB-KW"/>
</dbReference>
<evidence type="ECO:0000313" key="16">
    <source>
        <dbReference type="Proteomes" id="UP001224775"/>
    </source>
</evidence>
<evidence type="ECO:0000256" key="9">
    <source>
        <dbReference type="ARBA" id="ARBA00022807"/>
    </source>
</evidence>
<organism evidence="15 16">
    <name type="scientific">Skeletonema marinoi</name>
    <dbReference type="NCBI Taxonomy" id="267567"/>
    <lineage>
        <taxon>Eukaryota</taxon>
        <taxon>Sar</taxon>
        <taxon>Stramenopiles</taxon>
        <taxon>Ochrophyta</taxon>
        <taxon>Bacillariophyta</taxon>
        <taxon>Coscinodiscophyceae</taxon>
        <taxon>Thalassiosirophycidae</taxon>
        <taxon>Thalassiosirales</taxon>
        <taxon>Skeletonemataceae</taxon>
        <taxon>Skeletonema</taxon>
        <taxon>Skeletonema marinoi-dohrnii complex</taxon>
    </lineage>
</organism>
<evidence type="ECO:0000256" key="11">
    <source>
        <dbReference type="PROSITE-ProRule" id="PRU00502"/>
    </source>
</evidence>
<keyword evidence="8 15" id="KW-0378">Hydrolase</keyword>
<dbReference type="EMBL" id="JATAAI010000008">
    <property type="protein sequence ID" value="KAK1743617.1"/>
    <property type="molecule type" value="Genomic_DNA"/>
</dbReference>
<dbReference type="InterPro" id="IPR050185">
    <property type="entry name" value="Ub_carboxyl-term_hydrolase"/>
</dbReference>
<dbReference type="InterPro" id="IPR001394">
    <property type="entry name" value="Peptidase_C19_UCH"/>
</dbReference>
<feature type="domain" description="UBP-type" evidence="14">
    <location>
        <begin position="513"/>
        <end position="613"/>
    </location>
</feature>
<dbReference type="Gene3D" id="3.30.40.10">
    <property type="entry name" value="Zinc/RING finger domain, C3HC4 (zinc finger)"/>
    <property type="match status" value="1"/>
</dbReference>
<evidence type="ECO:0000256" key="10">
    <source>
        <dbReference type="ARBA" id="ARBA00022833"/>
    </source>
</evidence>
<protein>
    <recommendedName>
        <fullName evidence="3">ubiquitinyl hydrolase 1</fullName>
        <ecNumber evidence="3">3.4.19.12</ecNumber>
    </recommendedName>
</protein>
<evidence type="ECO:0000313" key="15">
    <source>
        <dbReference type="EMBL" id="KAK1743617.1"/>
    </source>
</evidence>
<evidence type="ECO:0000256" key="1">
    <source>
        <dbReference type="ARBA" id="ARBA00000707"/>
    </source>
</evidence>
<evidence type="ECO:0000256" key="5">
    <source>
        <dbReference type="ARBA" id="ARBA00022723"/>
    </source>
</evidence>
<dbReference type="PANTHER" id="PTHR21646:SF24">
    <property type="entry name" value="UBIQUITIN CARBOXYL-TERMINAL HYDROLASE"/>
    <property type="match status" value="1"/>
</dbReference>
<feature type="region of interest" description="Disordered" evidence="12">
    <location>
        <begin position="110"/>
        <end position="141"/>
    </location>
</feature>
<evidence type="ECO:0000256" key="7">
    <source>
        <dbReference type="ARBA" id="ARBA00022786"/>
    </source>
</evidence>
<comment type="similarity">
    <text evidence="2">Belongs to the peptidase C19 family.</text>
</comment>
<name>A0AAD8YDT1_9STRA</name>
<evidence type="ECO:0000256" key="3">
    <source>
        <dbReference type="ARBA" id="ARBA00012759"/>
    </source>
</evidence>
<dbReference type="InterPro" id="IPR038765">
    <property type="entry name" value="Papain-like_cys_pep_sf"/>
</dbReference>
<proteinExistence type="inferred from homology"/>
<keyword evidence="4" id="KW-0645">Protease</keyword>
<comment type="catalytic activity">
    <reaction evidence="1">
        <text>Thiol-dependent hydrolysis of ester, thioester, amide, peptide and isopeptide bonds formed by the C-terminal Gly of ubiquitin (a 76-residue protein attached to proteins as an intracellular targeting signal).</text>
        <dbReference type="EC" id="3.4.19.12"/>
    </reaction>
</comment>
<evidence type="ECO:0000256" key="6">
    <source>
        <dbReference type="ARBA" id="ARBA00022771"/>
    </source>
</evidence>
<dbReference type="InterPro" id="IPR001607">
    <property type="entry name" value="Znf_UBP"/>
</dbReference>
<dbReference type="PROSITE" id="PS00972">
    <property type="entry name" value="USP_1"/>
    <property type="match status" value="1"/>
</dbReference>
<dbReference type="Gene3D" id="3.90.70.10">
    <property type="entry name" value="Cysteine proteinases"/>
    <property type="match status" value="1"/>
</dbReference>
<dbReference type="InterPro" id="IPR018200">
    <property type="entry name" value="USP_CS"/>
</dbReference>
<dbReference type="EC" id="3.4.19.12" evidence="3"/>
<feature type="region of interest" description="Disordered" evidence="12">
    <location>
        <begin position="411"/>
        <end position="435"/>
    </location>
</feature>
<dbReference type="GO" id="GO:0004843">
    <property type="term" value="F:cysteine-type deubiquitinase activity"/>
    <property type="evidence" value="ECO:0007669"/>
    <property type="project" value="UniProtKB-EC"/>
</dbReference>
<dbReference type="InterPro" id="IPR028889">
    <property type="entry name" value="USP"/>
</dbReference>
<gene>
    <name evidence="15" type="ORF">QTG54_005214</name>
</gene>
<keyword evidence="16" id="KW-1185">Reference proteome</keyword>
<keyword evidence="5" id="KW-0479">Metal-binding</keyword>
<feature type="compositionally biased region" description="Polar residues" evidence="12">
    <location>
        <begin position="267"/>
        <end position="277"/>
    </location>
</feature>
<dbReference type="GO" id="GO:0008270">
    <property type="term" value="F:zinc ion binding"/>
    <property type="evidence" value="ECO:0007669"/>
    <property type="project" value="UniProtKB-KW"/>
</dbReference>
<keyword evidence="6 11" id="KW-0863">Zinc-finger</keyword>
<keyword evidence="10" id="KW-0862">Zinc</keyword>
<dbReference type="Proteomes" id="UP001224775">
    <property type="component" value="Unassembled WGS sequence"/>
</dbReference>
<reference evidence="15" key="1">
    <citation type="submission" date="2023-06" db="EMBL/GenBank/DDBJ databases">
        <title>Survivors Of The Sea: Transcriptome response of Skeletonema marinoi to long-term dormancy.</title>
        <authorList>
            <person name="Pinder M.I.M."/>
            <person name="Kourtchenko O."/>
            <person name="Robertson E.K."/>
            <person name="Larsson T."/>
            <person name="Maumus F."/>
            <person name="Osuna-Cruz C.M."/>
            <person name="Vancaester E."/>
            <person name="Stenow R."/>
            <person name="Vandepoele K."/>
            <person name="Ploug H."/>
            <person name="Bruchert V."/>
            <person name="Godhe A."/>
            <person name="Topel M."/>
        </authorList>
    </citation>
    <scope>NUCLEOTIDE SEQUENCE</scope>
    <source>
        <strain evidence="15">R05AC</strain>
    </source>
</reference>
<dbReference type="SUPFAM" id="SSF54001">
    <property type="entry name" value="Cysteine proteinases"/>
    <property type="match status" value="1"/>
</dbReference>
<sequence>MSNNNDDSNVVDDGLSGGKISSWAPAAAVASSTTTGKDLSTDGTFEKDVSSVCPHLEQLMFPKFLSLDCNQLDEFCMGRVTDTTNAGRLYIEALHLKDFLKDTDTLTKEYNKKGRSKRASPARPPSKKKSRGADAKDGADEKALSQTIWGGLEGKRTCILSSSDGGIAGTYCPMVPRVRSSQEGDPILQELHQKKLLLDTESSDEALDIFLNSELRLRTLQKSFQLHDKTAMFDNYVCNTSDDVPPPQDDEFRVFEDLAKPLPYNQPPSLQNTNPQGAATADEMDVEKNTETNNAPLVSSATSVRTTATNEAMDTEEKVTETASPPKMTTNEVATTEQVVAKRSSTSDESIVLLPPESSAQIELGVKAAEVALPNTIFHEGKVAAVEKVSTETKTITTPSVENPQDQLAVSATPRLKQSDSPRAPKATAMQRLTSSSLNEKVIEETAESLHKRAVREGKDASFAANKMLSSFRQNRRTFWNASIKSEMKCVWCSSSSSSDDACMKSSKNHPVREFGVIKDAPVSKKGEQSDNELISRASGDNLIQCLECDLIGCRSGFVGGKSHAMLHFLMSGHTYGVTCGESGEIFCMRCGDIVQHECFDRERERVFLEQNHPSLCWKESPINRGINPSSFTMTKEQGYVWRGLLASFPIPATPQFVRAGHFALRRALMFRGCSTSKMATLGPNALKLTLYRQSHSNDDRLIPTPVGLYNLGNTCYMNATLQCLINCVPLQEAFLTNLAHPYQCCEVGEASCLACEIDKLLLEHFGSSVGIDTIAALEEKSNDISSTLVTNVVVPSRENCGHPIIPSNFLAEVWKNPTVRHLARHDQHDAQEFYHAFIDGLETDVLSYQKTLLSMQQAIKCQSQIKPLQPPATPPQSSIKDIFEGSLRSVLICDQCGCKRSQTESFLNLSLPLKNEFPSQSEVASREKMTTRRELAISQLV</sequence>
<keyword evidence="7" id="KW-0833">Ubl conjugation pathway</keyword>
<keyword evidence="9" id="KW-0788">Thiol protease</keyword>